<dbReference type="AlphaFoldDB" id="A0A5N5WL13"/>
<dbReference type="InterPro" id="IPR011009">
    <property type="entry name" value="Kinase-like_dom_sf"/>
</dbReference>
<name>A0A5N5WL13_9EURO</name>
<reference evidence="1 2" key="1">
    <citation type="submission" date="2019-04" db="EMBL/GenBank/DDBJ databases">
        <title>Friends and foes A comparative genomics study of 23 Aspergillus species from section Flavi.</title>
        <authorList>
            <consortium name="DOE Joint Genome Institute"/>
            <person name="Kjaerbolling I."/>
            <person name="Vesth T."/>
            <person name="Frisvad J.C."/>
            <person name="Nybo J.L."/>
            <person name="Theobald S."/>
            <person name="Kildgaard S."/>
            <person name="Isbrandt T."/>
            <person name="Kuo A."/>
            <person name="Sato A."/>
            <person name="Lyhne E.K."/>
            <person name="Kogle M.E."/>
            <person name="Wiebenga A."/>
            <person name="Kun R.S."/>
            <person name="Lubbers R.J."/>
            <person name="Makela M.R."/>
            <person name="Barry K."/>
            <person name="Chovatia M."/>
            <person name="Clum A."/>
            <person name="Daum C."/>
            <person name="Haridas S."/>
            <person name="He G."/>
            <person name="LaButti K."/>
            <person name="Lipzen A."/>
            <person name="Mondo S."/>
            <person name="Riley R."/>
            <person name="Salamov A."/>
            <person name="Simmons B.A."/>
            <person name="Magnuson J.K."/>
            <person name="Henrissat B."/>
            <person name="Mortensen U.H."/>
            <person name="Larsen T.O."/>
            <person name="Devries R.P."/>
            <person name="Grigoriev I.V."/>
            <person name="Machida M."/>
            <person name="Baker S.E."/>
            <person name="Andersen M.R."/>
        </authorList>
    </citation>
    <scope>NUCLEOTIDE SEQUENCE [LARGE SCALE GENOMIC DNA]</scope>
    <source>
        <strain evidence="1 2">CBS 151.66</strain>
    </source>
</reference>
<dbReference type="EMBL" id="ML732398">
    <property type="protein sequence ID" value="KAB8068367.1"/>
    <property type="molecule type" value="Genomic_DNA"/>
</dbReference>
<sequence>MNKHFVVKMGHGVTIIEAENMRFLAANSKVPVPKVHAAFRDPGTNKTYIIMQYLHGETLQKFLPSLKQVEKLQYAT</sequence>
<gene>
    <name evidence="1" type="ORF">BDV29DRAFT_184688</name>
</gene>
<accession>A0A5N5WL13</accession>
<protein>
    <recommendedName>
        <fullName evidence="3">Aminoglycoside phosphotransferase domain-containing protein</fullName>
    </recommendedName>
</protein>
<proteinExistence type="predicted"/>
<dbReference type="SUPFAM" id="SSF56112">
    <property type="entry name" value="Protein kinase-like (PK-like)"/>
    <property type="match status" value="1"/>
</dbReference>
<dbReference type="Proteomes" id="UP000326565">
    <property type="component" value="Unassembled WGS sequence"/>
</dbReference>
<evidence type="ECO:0000313" key="2">
    <source>
        <dbReference type="Proteomes" id="UP000326565"/>
    </source>
</evidence>
<keyword evidence="2" id="KW-1185">Reference proteome</keyword>
<dbReference type="OrthoDB" id="4177236at2759"/>
<evidence type="ECO:0000313" key="1">
    <source>
        <dbReference type="EMBL" id="KAB8068367.1"/>
    </source>
</evidence>
<organism evidence="1 2">
    <name type="scientific">Aspergillus leporis</name>
    <dbReference type="NCBI Taxonomy" id="41062"/>
    <lineage>
        <taxon>Eukaryota</taxon>
        <taxon>Fungi</taxon>
        <taxon>Dikarya</taxon>
        <taxon>Ascomycota</taxon>
        <taxon>Pezizomycotina</taxon>
        <taxon>Eurotiomycetes</taxon>
        <taxon>Eurotiomycetidae</taxon>
        <taxon>Eurotiales</taxon>
        <taxon>Aspergillaceae</taxon>
        <taxon>Aspergillus</taxon>
        <taxon>Aspergillus subgen. Circumdati</taxon>
    </lineage>
</organism>
<evidence type="ECO:0008006" key="3">
    <source>
        <dbReference type="Google" id="ProtNLM"/>
    </source>
</evidence>